<proteinExistence type="predicted"/>
<protein>
    <submittedName>
        <fullName evidence="1">Uncharacterized protein</fullName>
    </submittedName>
</protein>
<comment type="caution">
    <text evidence="1">The sequence shown here is derived from an EMBL/GenBank/DDBJ whole genome shotgun (WGS) entry which is preliminary data.</text>
</comment>
<gene>
    <name evidence="1" type="ORF">HMPREF3206_00161</name>
</gene>
<dbReference type="Proteomes" id="UP000070617">
    <property type="component" value="Unassembled WGS sequence"/>
</dbReference>
<dbReference type="STRING" id="134605.HMPREF3206_00161"/>
<sequence length="43" mass="4959">MRLKIVKKLLKNKGKIKTEGLRKYLVGSSSTPFDKEPFCKNFS</sequence>
<keyword evidence="2" id="KW-1185">Reference proteome</keyword>
<name>A0A133NKD0_9FUSO</name>
<dbReference type="EMBL" id="LRPX01000006">
    <property type="protein sequence ID" value="KXA16739.1"/>
    <property type="molecule type" value="Genomic_DNA"/>
</dbReference>
<organism evidence="1 2">
    <name type="scientific">Fusobacterium equinum</name>
    <dbReference type="NCBI Taxonomy" id="134605"/>
    <lineage>
        <taxon>Bacteria</taxon>
        <taxon>Fusobacteriati</taxon>
        <taxon>Fusobacteriota</taxon>
        <taxon>Fusobacteriia</taxon>
        <taxon>Fusobacteriales</taxon>
        <taxon>Fusobacteriaceae</taxon>
        <taxon>Fusobacterium</taxon>
    </lineage>
</organism>
<dbReference type="AlphaFoldDB" id="A0A133NKD0"/>
<reference evidence="2" key="1">
    <citation type="submission" date="2016-01" db="EMBL/GenBank/DDBJ databases">
        <authorList>
            <person name="Mitreva M."/>
            <person name="Pepin K.H."/>
            <person name="Mihindukulasuriya K.A."/>
            <person name="Fulton R."/>
            <person name="Fronick C."/>
            <person name="O'Laughlin M."/>
            <person name="Miner T."/>
            <person name="Herter B."/>
            <person name="Rosa B.A."/>
            <person name="Cordes M."/>
            <person name="Tomlinson C."/>
            <person name="Wollam A."/>
            <person name="Palsikar V.B."/>
            <person name="Mardis E.R."/>
            <person name="Wilson R.K."/>
        </authorList>
    </citation>
    <scope>NUCLEOTIDE SEQUENCE [LARGE SCALE GENOMIC DNA]</scope>
    <source>
        <strain evidence="2">CMW8396</strain>
    </source>
</reference>
<evidence type="ECO:0000313" key="2">
    <source>
        <dbReference type="Proteomes" id="UP000070617"/>
    </source>
</evidence>
<evidence type="ECO:0000313" key="1">
    <source>
        <dbReference type="EMBL" id="KXA16739.1"/>
    </source>
</evidence>
<dbReference type="PATRIC" id="fig|134605.3.peg.163"/>
<accession>A0A133NKD0</accession>